<dbReference type="STRING" id="1223545.GS4_02_02040"/>
<comment type="caution">
    <text evidence="5">The sequence shown here is derived from an EMBL/GenBank/DDBJ whole genome shotgun (WGS) entry which is preliminary data.</text>
</comment>
<feature type="domain" description="Methyltransferase small" evidence="4">
    <location>
        <begin position="24"/>
        <end position="113"/>
    </location>
</feature>
<accession>M0QD07</accession>
<keyword evidence="6" id="KW-1185">Reference proteome</keyword>
<dbReference type="InterPro" id="IPR004557">
    <property type="entry name" value="PrmC-related"/>
</dbReference>
<dbReference type="eggNOG" id="COG2890">
    <property type="taxonomic scope" value="Bacteria"/>
</dbReference>
<dbReference type="CDD" id="cd02440">
    <property type="entry name" value="AdoMet_MTases"/>
    <property type="match status" value="1"/>
</dbReference>
<evidence type="ECO:0000256" key="2">
    <source>
        <dbReference type="ARBA" id="ARBA00022679"/>
    </source>
</evidence>
<dbReference type="InterPro" id="IPR052190">
    <property type="entry name" value="Euk-Arch_PrmC-MTase"/>
</dbReference>
<dbReference type="Gene3D" id="3.40.50.150">
    <property type="entry name" value="Vaccinia Virus protein VP39"/>
    <property type="match status" value="1"/>
</dbReference>
<keyword evidence="1" id="KW-0489">Methyltransferase</keyword>
<dbReference type="AlphaFoldDB" id="M0QD07"/>
<dbReference type="GO" id="GO:0035657">
    <property type="term" value="C:eRF1 methyltransferase complex"/>
    <property type="evidence" value="ECO:0007669"/>
    <property type="project" value="TreeGrafter"/>
</dbReference>
<dbReference type="SUPFAM" id="SSF53335">
    <property type="entry name" value="S-adenosyl-L-methionine-dependent methyltransferases"/>
    <property type="match status" value="1"/>
</dbReference>
<keyword evidence="3" id="KW-0949">S-adenosyl-L-methionine</keyword>
<reference evidence="5 6" key="1">
    <citation type="submission" date="2013-01" db="EMBL/GenBank/DDBJ databases">
        <title>Whole genome shotgun sequence of Gordonia soli NBRC 108243.</title>
        <authorList>
            <person name="Isaki-Nakamura S."/>
            <person name="Hosoyama A."/>
            <person name="Tsuchikane K."/>
            <person name="Ando Y."/>
            <person name="Baba S."/>
            <person name="Ohji S."/>
            <person name="Hamada M."/>
            <person name="Tamura T."/>
            <person name="Yamazoe A."/>
            <person name="Yamazaki S."/>
            <person name="Fujita N."/>
        </authorList>
    </citation>
    <scope>NUCLEOTIDE SEQUENCE [LARGE SCALE GENOMIC DNA]</scope>
    <source>
        <strain evidence="5 6">NBRC 108243</strain>
    </source>
</reference>
<dbReference type="GO" id="GO:0008276">
    <property type="term" value="F:protein methyltransferase activity"/>
    <property type="evidence" value="ECO:0007669"/>
    <property type="project" value="TreeGrafter"/>
</dbReference>
<protein>
    <recommendedName>
        <fullName evidence="4">Methyltransferase small domain-containing protein</fullName>
    </recommendedName>
</protein>
<dbReference type="EMBL" id="BANX01000002">
    <property type="protein sequence ID" value="GAC66493.1"/>
    <property type="molecule type" value="Genomic_DNA"/>
</dbReference>
<evidence type="ECO:0000313" key="5">
    <source>
        <dbReference type="EMBL" id="GAC66493.1"/>
    </source>
</evidence>
<evidence type="ECO:0000313" key="6">
    <source>
        <dbReference type="Proteomes" id="UP000011666"/>
    </source>
</evidence>
<gene>
    <name evidence="5" type="ORF">GS4_02_02040</name>
</gene>
<dbReference type="Pfam" id="PF05175">
    <property type="entry name" value="MTS"/>
    <property type="match status" value="1"/>
</dbReference>
<evidence type="ECO:0000256" key="1">
    <source>
        <dbReference type="ARBA" id="ARBA00022603"/>
    </source>
</evidence>
<dbReference type="RefSeq" id="WP_007616761.1">
    <property type="nucleotide sequence ID" value="NZ_BANX01000002.1"/>
</dbReference>
<organism evidence="5 6">
    <name type="scientific">Gordonia soli NBRC 108243</name>
    <dbReference type="NCBI Taxonomy" id="1223545"/>
    <lineage>
        <taxon>Bacteria</taxon>
        <taxon>Bacillati</taxon>
        <taxon>Actinomycetota</taxon>
        <taxon>Actinomycetes</taxon>
        <taxon>Mycobacteriales</taxon>
        <taxon>Gordoniaceae</taxon>
        <taxon>Gordonia</taxon>
    </lineage>
</organism>
<keyword evidence="2" id="KW-0808">Transferase</keyword>
<dbReference type="NCBIfam" id="TIGR00537">
    <property type="entry name" value="hemK_rel_arch"/>
    <property type="match status" value="1"/>
</dbReference>
<dbReference type="GO" id="GO:0008757">
    <property type="term" value="F:S-adenosylmethionine-dependent methyltransferase activity"/>
    <property type="evidence" value="ECO:0007669"/>
    <property type="project" value="TreeGrafter"/>
</dbReference>
<dbReference type="Proteomes" id="UP000011666">
    <property type="component" value="Unassembled WGS sequence"/>
</dbReference>
<evidence type="ECO:0000256" key="3">
    <source>
        <dbReference type="ARBA" id="ARBA00022691"/>
    </source>
</evidence>
<name>M0QD07_9ACTN</name>
<proteinExistence type="predicted"/>
<evidence type="ECO:0000259" key="4">
    <source>
        <dbReference type="Pfam" id="PF05175"/>
    </source>
</evidence>
<dbReference type="InterPro" id="IPR029063">
    <property type="entry name" value="SAM-dependent_MTases_sf"/>
</dbReference>
<sequence>MTVTSTRLPTRTSSPDVYLPQEDTALLIETMRASGRARGSRVVDLCTGSGAVAIAAARLGADTVHAVDLSAAAVEYARAAAVAAGQHVSLTCGDLSALTGTFDLVTCNPPYVPTPASRNSALHPGGPTHAWDAGADGRAVLDVVCAHAPALLAPGGSLLLVHSEFSDATATLGSLTAGGLCAEVVAERTIPFGPVMSARAGWFEGRGMLERGRRIETLVAIAARAPESAADADIRVPAGR</sequence>
<dbReference type="PANTHER" id="PTHR45875:SF1">
    <property type="entry name" value="METHYLTRANSFERASE N6AMT1"/>
    <property type="match status" value="1"/>
</dbReference>
<dbReference type="PANTHER" id="PTHR45875">
    <property type="entry name" value="METHYLTRANSFERASE N6AMT1"/>
    <property type="match status" value="1"/>
</dbReference>
<dbReference type="InterPro" id="IPR007848">
    <property type="entry name" value="Small_mtfrase_dom"/>
</dbReference>
<dbReference type="GO" id="GO:0032259">
    <property type="term" value="P:methylation"/>
    <property type="evidence" value="ECO:0007669"/>
    <property type="project" value="UniProtKB-KW"/>
</dbReference>